<accession>A0A1B6LY36</accession>
<gene>
    <name evidence="5" type="ORF">g.47466</name>
</gene>
<dbReference type="GO" id="GO:0006310">
    <property type="term" value="P:DNA recombination"/>
    <property type="evidence" value="ECO:0007669"/>
    <property type="project" value="UniProtKB-KW"/>
</dbReference>
<keyword evidence="1" id="KW-0547">Nucleotide-binding</keyword>
<dbReference type="GO" id="GO:0043139">
    <property type="term" value="F:5'-3' DNA helicase activity"/>
    <property type="evidence" value="ECO:0007669"/>
    <property type="project" value="UniProtKB-EC"/>
</dbReference>
<dbReference type="GO" id="GO:0016887">
    <property type="term" value="F:ATP hydrolysis activity"/>
    <property type="evidence" value="ECO:0007669"/>
    <property type="project" value="RHEA"/>
</dbReference>
<comment type="similarity">
    <text evidence="1">Belongs to the helicase family.</text>
</comment>
<keyword evidence="1" id="KW-0234">DNA repair</keyword>
<evidence type="ECO:0000259" key="3">
    <source>
        <dbReference type="Pfam" id="PF05970"/>
    </source>
</evidence>
<dbReference type="InterPro" id="IPR010285">
    <property type="entry name" value="DNA_helicase_pif1-like_DEAD"/>
</dbReference>
<dbReference type="Pfam" id="PF14214">
    <property type="entry name" value="Helitron_like_N"/>
    <property type="match status" value="1"/>
</dbReference>
<keyword evidence="1" id="KW-0347">Helicase</keyword>
<dbReference type="EC" id="5.6.2.3" evidence="1"/>
<feature type="compositionally biased region" description="Polar residues" evidence="2">
    <location>
        <begin position="29"/>
        <end position="38"/>
    </location>
</feature>
<feature type="compositionally biased region" description="Basic and acidic residues" evidence="2">
    <location>
        <begin position="8"/>
        <end position="22"/>
    </location>
</feature>
<comment type="cofactor">
    <cofactor evidence="1">
        <name>Mg(2+)</name>
        <dbReference type="ChEBI" id="CHEBI:18420"/>
    </cofactor>
</comment>
<dbReference type="PANTHER" id="PTHR10492">
    <property type="match status" value="1"/>
</dbReference>
<dbReference type="GO" id="GO:0006281">
    <property type="term" value="P:DNA repair"/>
    <property type="evidence" value="ECO:0007669"/>
    <property type="project" value="UniProtKB-KW"/>
</dbReference>
<reference evidence="5" key="1">
    <citation type="submission" date="2015-11" db="EMBL/GenBank/DDBJ databases">
        <title>De novo transcriptome assembly of four potential Pierce s Disease insect vectors from Arizona vineyards.</title>
        <authorList>
            <person name="Tassone E.E."/>
        </authorList>
    </citation>
    <scope>NUCLEOTIDE SEQUENCE</scope>
</reference>
<sequence>MPPTRRQRNIERRRNRDNDRSYRTVARNRLNSSQSTHEPGQPQLLGYKCALTLPQNDFSFSIGPLSMTCVACTARHFEKEKTGRNASNFSLCCHKGKVSLPPFIPSQFIQELIENIHHPNAYIRKQSQNYLKHIRSYNAALAMISSEAKLDESLTNGVYNFKIHDTFYHRVGTLAPSPGKTAKYAQIYIYDVDTAVQQRMRMPANQKCDEALMRELTSYLENVNPFVQSFKTMAELSRDENNGVETDICMFMKRDRNDDHRRFNDAVQTDVAATFKAVDGAPPGERNLIVWHKSHGVRRVSVLEPSLDPLAYPLLFPHGDSGWHIDLTHDAAHQTAVRQKLTMLQYASYRLAIREPFSILHRSQKLYLQWLVDMYDRIEGTLLEFIRKQQSQLRADLYLNITDYVNIRARAENVQIGRQVILPSSFIGSPRNMNQNYLDAMAIVQKFGKPSLFVTMTCNPKWPEIIDNLTIGESVHYRPDLVVRVFHCKLNELIDNITKDQIFGKVAALIYTIEFQKRGLPHAHILITLDEEDRIREVDVIDKYVSAEIPDIELHPSLHDKVKSHMIHGPCGSLNPNSVCMRDGQCSKKFPKEFSESTQENHIGYAKYRRRDTDVTVDVRGQSVDNRFVVPYNPFLLQKFDCHINTEVCSSVRSIKYVYKYIYKGYDCANVQFSRYDQAQIVFDEIGSFVSCRYVGSTEATWRIFEYEMHHQSHKIERLDCHLPQQQTVYFQNGNEAAAAANPKQTKLEAFFTLNQRDSDANNLLYIEIPQNYTWDSTRKEWRKRQRGGQMVVTRLYNVSPKNVELFNLRLLLLHVKGAKGFEDILTVDGILHETFLAAANARGIVCNDNQWQDTIAEATTTQSPRQLRQLFGIICGINTPANCNTLWEQFKDHLCEDLLRDMCSQAAYNLGLLEIEDILITHNTSCAELGLPIPNCQSTNIDSYDVMEQGECFNHMFNMANDEQKAIITEVIGAIEKGQGEKVLCLTAHAGCGKTYVQKTLMFYLRSKCLDCLPCAFSGIAASLLVGGRTLHNQFKLPIPVTESSVSSIKANSAVANRIRRSALIIIDEISMCPIYALKAIDRLLRDLSVPENREKMFGGKAVLLCGDFRQTLPVVPHAGQTATIELCVKSLEEWPRIKQLTLTQNMRALPSELDFISFLKQIGDGTYPIHSDLGDDIIELPQNVICSGDIIDE</sequence>
<feature type="domain" description="Helitron helicase-like" evidence="4">
    <location>
        <begin position="346"/>
        <end position="527"/>
    </location>
</feature>
<feature type="domain" description="DNA helicase Pif1-like DEAD-box helicase" evidence="3">
    <location>
        <begin position="962"/>
        <end position="1170"/>
    </location>
</feature>
<keyword evidence="1" id="KW-0233">DNA recombination</keyword>
<dbReference type="PANTHER" id="PTHR10492:SF57">
    <property type="entry name" value="ATP-DEPENDENT DNA HELICASE"/>
    <property type="match status" value="1"/>
</dbReference>
<dbReference type="SUPFAM" id="SSF52540">
    <property type="entry name" value="P-loop containing nucleoside triphosphate hydrolases"/>
    <property type="match status" value="1"/>
</dbReference>
<dbReference type="EMBL" id="GEBQ01011422">
    <property type="protein sequence ID" value="JAT28555.1"/>
    <property type="molecule type" value="Transcribed_RNA"/>
</dbReference>
<feature type="region of interest" description="Disordered" evidence="2">
    <location>
        <begin position="1"/>
        <end position="41"/>
    </location>
</feature>
<keyword evidence="1" id="KW-0227">DNA damage</keyword>
<dbReference type="AlphaFoldDB" id="A0A1B6LY36"/>
<proteinExistence type="inferred from homology"/>
<organism evidence="5">
    <name type="scientific">Graphocephala atropunctata</name>
    <dbReference type="NCBI Taxonomy" id="36148"/>
    <lineage>
        <taxon>Eukaryota</taxon>
        <taxon>Metazoa</taxon>
        <taxon>Ecdysozoa</taxon>
        <taxon>Arthropoda</taxon>
        <taxon>Hexapoda</taxon>
        <taxon>Insecta</taxon>
        <taxon>Pterygota</taxon>
        <taxon>Neoptera</taxon>
        <taxon>Paraneoptera</taxon>
        <taxon>Hemiptera</taxon>
        <taxon>Auchenorrhyncha</taxon>
        <taxon>Membracoidea</taxon>
        <taxon>Cicadellidae</taxon>
        <taxon>Cicadellinae</taxon>
        <taxon>Cicadellini</taxon>
        <taxon>Graphocephala</taxon>
    </lineage>
</organism>
<evidence type="ECO:0000256" key="1">
    <source>
        <dbReference type="RuleBase" id="RU363044"/>
    </source>
</evidence>
<dbReference type="Gene3D" id="3.40.50.300">
    <property type="entry name" value="P-loop containing nucleotide triphosphate hydrolases"/>
    <property type="match status" value="1"/>
</dbReference>
<dbReference type="Pfam" id="PF05970">
    <property type="entry name" value="PIF1"/>
    <property type="match status" value="1"/>
</dbReference>
<keyword evidence="1" id="KW-0067">ATP-binding</keyword>
<dbReference type="GO" id="GO:0005524">
    <property type="term" value="F:ATP binding"/>
    <property type="evidence" value="ECO:0007669"/>
    <property type="project" value="UniProtKB-KW"/>
</dbReference>
<dbReference type="InterPro" id="IPR025476">
    <property type="entry name" value="Helitron_helicase-like"/>
</dbReference>
<dbReference type="InterPro" id="IPR027417">
    <property type="entry name" value="P-loop_NTPase"/>
</dbReference>
<evidence type="ECO:0000259" key="4">
    <source>
        <dbReference type="Pfam" id="PF14214"/>
    </source>
</evidence>
<dbReference type="GO" id="GO:0000723">
    <property type="term" value="P:telomere maintenance"/>
    <property type="evidence" value="ECO:0007669"/>
    <property type="project" value="InterPro"/>
</dbReference>
<evidence type="ECO:0000256" key="2">
    <source>
        <dbReference type="SAM" id="MobiDB-lite"/>
    </source>
</evidence>
<evidence type="ECO:0000313" key="5">
    <source>
        <dbReference type="EMBL" id="JAT28555.1"/>
    </source>
</evidence>
<protein>
    <recommendedName>
        <fullName evidence="1">ATP-dependent DNA helicase</fullName>
        <ecNumber evidence="1">5.6.2.3</ecNumber>
    </recommendedName>
</protein>
<feature type="non-terminal residue" evidence="5">
    <location>
        <position position="1195"/>
    </location>
</feature>
<name>A0A1B6LY36_9HEMI</name>
<comment type="catalytic activity">
    <reaction evidence="1">
        <text>ATP + H2O = ADP + phosphate + H(+)</text>
        <dbReference type="Rhea" id="RHEA:13065"/>
        <dbReference type="ChEBI" id="CHEBI:15377"/>
        <dbReference type="ChEBI" id="CHEBI:15378"/>
        <dbReference type="ChEBI" id="CHEBI:30616"/>
        <dbReference type="ChEBI" id="CHEBI:43474"/>
        <dbReference type="ChEBI" id="CHEBI:456216"/>
        <dbReference type="EC" id="5.6.2.3"/>
    </reaction>
</comment>
<keyword evidence="1" id="KW-0378">Hydrolase</keyword>